<dbReference type="GO" id="GO:0008380">
    <property type="term" value="P:RNA splicing"/>
    <property type="evidence" value="ECO:0007669"/>
    <property type="project" value="UniProtKB-KW"/>
</dbReference>
<keyword evidence="3" id="KW-0508">mRNA splicing</keyword>
<dbReference type="GeneID" id="101493745"/>
<dbReference type="RefSeq" id="XP_073224006.1">
    <property type="nucleotide sequence ID" value="XM_073367905.1"/>
</dbReference>
<protein>
    <submittedName>
        <fullName evidence="8">Uncharacterized protein LOC101493745 isoform X1</fullName>
    </submittedName>
</protein>
<feature type="compositionally biased region" description="Basic and acidic residues" evidence="5">
    <location>
        <begin position="142"/>
        <end position="158"/>
    </location>
</feature>
<dbReference type="GO" id="GO:0003723">
    <property type="term" value="F:RNA binding"/>
    <property type="evidence" value="ECO:0007669"/>
    <property type="project" value="UniProtKB-UniRule"/>
</dbReference>
<reference evidence="8" key="2">
    <citation type="submission" date="2025-08" db="UniProtKB">
        <authorList>
            <consortium name="RefSeq"/>
        </authorList>
    </citation>
    <scope>IDENTIFICATION</scope>
    <source>
        <tissue evidence="8">Etiolated seedlings</tissue>
    </source>
</reference>
<dbReference type="RefSeq" id="XP_004497970.1">
    <property type="nucleotide sequence ID" value="XM_004497913.3"/>
</dbReference>
<evidence type="ECO:0000256" key="1">
    <source>
        <dbReference type="ARBA" id="ARBA00022664"/>
    </source>
</evidence>
<evidence type="ECO:0000313" key="7">
    <source>
        <dbReference type="Proteomes" id="UP000087171"/>
    </source>
</evidence>
<feature type="compositionally biased region" description="Basic residues" evidence="5">
    <location>
        <begin position="311"/>
        <end position="326"/>
    </location>
</feature>
<dbReference type="SUPFAM" id="SSF54928">
    <property type="entry name" value="RNA-binding domain, RBD"/>
    <property type="match status" value="3"/>
</dbReference>
<name>A0A1S2Y1P7_CICAR</name>
<feature type="domain" description="RRM" evidence="6">
    <location>
        <begin position="755"/>
        <end position="830"/>
    </location>
</feature>
<evidence type="ECO:0000259" key="6">
    <source>
        <dbReference type="PROSITE" id="PS50102"/>
    </source>
</evidence>
<dbReference type="OrthoDB" id="10266058at2759"/>
<dbReference type="Gene3D" id="3.30.70.330">
    <property type="match status" value="4"/>
</dbReference>
<feature type="compositionally biased region" description="Basic and acidic residues" evidence="5">
    <location>
        <begin position="374"/>
        <end position="387"/>
    </location>
</feature>
<dbReference type="PROSITE" id="PS50102">
    <property type="entry name" value="RRM"/>
    <property type="match status" value="2"/>
</dbReference>
<dbReference type="Pfam" id="PF00076">
    <property type="entry name" value="RRM_1"/>
    <property type="match status" value="1"/>
</dbReference>
<dbReference type="Proteomes" id="UP000087171">
    <property type="component" value="Chromosome Ca4"/>
</dbReference>
<keyword evidence="1" id="KW-0507">mRNA processing</keyword>
<reference evidence="7" key="1">
    <citation type="journal article" date="2013" name="Nat. Biotechnol.">
        <title>Draft genome sequence of chickpea (Cicer arietinum) provides a resource for trait improvement.</title>
        <authorList>
            <person name="Varshney R.K."/>
            <person name="Song C."/>
            <person name="Saxena R.K."/>
            <person name="Azam S."/>
            <person name="Yu S."/>
            <person name="Sharpe A.G."/>
            <person name="Cannon S."/>
            <person name="Baek J."/>
            <person name="Rosen B.D."/>
            <person name="Tar'an B."/>
            <person name="Millan T."/>
            <person name="Zhang X."/>
            <person name="Ramsay L.D."/>
            <person name="Iwata A."/>
            <person name="Wang Y."/>
            <person name="Nelson W."/>
            <person name="Farmer A.D."/>
            <person name="Gaur P.M."/>
            <person name="Soderlund C."/>
            <person name="Penmetsa R.V."/>
            <person name="Xu C."/>
            <person name="Bharti A.K."/>
            <person name="He W."/>
            <person name="Winter P."/>
            <person name="Zhao S."/>
            <person name="Hane J.K."/>
            <person name="Carrasquilla-Garcia N."/>
            <person name="Condie J.A."/>
            <person name="Upadhyaya H.D."/>
            <person name="Luo M.C."/>
            <person name="Thudi M."/>
            <person name="Gowda C.L."/>
            <person name="Singh N.P."/>
            <person name="Lichtenzveig J."/>
            <person name="Gali K.K."/>
            <person name="Rubio J."/>
            <person name="Nadarajan N."/>
            <person name="Dolezel J."/>
            <person name="Bansal K.C."/>
            <person name="Xu X."/>
            <person name="Edwards D."/>
            <person name="Zhang G."/>
            <person name="Kahl G."/>
            <person name="Gil J."/>
            <person name="Singh K.B."/>
            <person name="Datta S.K."/>
            <person name="Jackson S.A."/>
            <person name="Wang J."/>
            <person name="Cook D.R."/>
        </authorList>
    </citation>
    <scope>NUCLEOTIDE SEQUENCE [LARGE SCALE GENOMIC DNA]</scope>
    <source>
        <strain evidence="7">cv. CDC Frontier</strain>
    </source>
</reference>
<evidence type="ECO:0000256" key="2">
    <source>
        <dbReference type="ARBA" id="ARBA00022884"/>
    </source>
</evidence>
<dbReference type="PANTHER" id="PTHR23139">
    <property type="entry name" value="RNA-BINDING PROTEIN"/>
    <property type="match status" value="1"/>
</dbReference>
<dbReference type="KEGG" id="cam:101493745"/>
<feature type="compositionally biased region" description="Polar residues" evidence="5">
    <location>
        <begin position="329"/>
        <end position="339"/>
    </location>
</feature>
<gene>
    <name evidence="8" type="primary">LOC101493745</name>
</gene>
<dbReference type="FunFam" id="3.30.70.330:FF:000879">
    <property type="entry name" value="Splicing factor U2af large subunit A"/>
    <property type="match status" value="1"/>
</dbReference>
<dbReference type="GO" id="GO:0006397">
    <property type="term" value="P:mRNA processing"/>
    <property type="evidence" value="ECO:0007669"/>
    <property type="project" value="UniProtKB-KW"/>
</dbReference>
<feature type="compositionally biased region" description="Polar residues" evidence="5">
    <location>
        <begin position="127"/>
        <end position="137"/>
    </location>
</feature>
<evidence type="ECO:0000256" key="4">
    <source>
        <dbReference type="PROSITE-ProRule" id="PRU00176"/>
    </source>
</evidence>
<dbReference type="InterPro" id="IPR035979">
    <property type="entry name" value="RBD_domain_sf"/>
</dbReference>
<sequence>MSRPDRSKEKHIKRDRLSVDNHDEDSAARTRPFSFEEIMLRRKSKELLDNVKDPAKEAWNTSPEASLDKIADHFESPRIYKHDKISSLSTEKHALEEPVNVSSRKKVESTYAKEDDLTEERDRANNILESKSSSGLNNKGWLTKEKTGKEKRGSRKIEQTSQNCENKVGNKHSRDSVKKDSNAEKDRQKSERKTKKKSCIEEDENPNEYSTERKHGKDRHGEWKIKKRLGNGSEEVPENKHHRDSDKHVNAEGRAKYEKETKRKYRNGDDETQDRNAIRKQDISKHHNTHIPERKNRQEKLKSHYEESTMKRRRSRSRERKDRRRSPSFSPRAQINTYQDGERKDLSMLSLTDNSRKKHSDDKNRVSTNGSSSHQEKGKSHYEESTMKRRSRSRERKHRRSPSFSPRAPRNTYQDAERKDLSMRSLTDSSRKKHSDDKNRVSTNGSSSHQEKVKSHYEESTMKRRRSRSREREHRRSPSFSPRAHKNTDQDAERKDLSLCSLTESSRKKHSDDKNRVSTNGSSSHHRRYRHSGSSSGLGGYSPRKRKSETDVRTPSPSKHSPDKKHAGWDLPAVGADPSLAFVSSGFPLSNHSVLSSMHDVASAASLDPSIAKPLPVPFFNVVSTGKNANIDSVQLTQATRPMRRLYLENLPASASEKVVMDSFNSLLLPSGVNLIQQTQPCISCTMHKDKGQALVEFLTAEYASAALSFDGSILFGSIIKIRRPKDYVEFATDEPERSVEVAVTISDDVVNSPNKIFIGGISNHVSSEMLMEIAGVFGSLKAYHFEATVSNGSCAFVEYVDHAVTIKACAGLNGMKLGGEVLTVVQAMPDAPPVIFQENDGKPPSYGIPEHAEPLLGEPTQVLEIKNVFTGESISSLSDMGIEEILEDVRLECARFGTVKSINVARHRKEKNLATELEEVKKKVDSDEASLDTHPVANNAEYSFSEEATKELDEDKNNDGISVNVDKNAEVFANTACEEHLVSDATVTDAGNEEGMPSSIIHGYPDHRDTPNDDQELHDDMVANDTDVDIKIVGGNMESKNNVCPFQEGIFECDTSSDTSSKLVGPGKGVNEEDNAYDHVFEPGSVLVEYARTEACRSAAHCLHRRLFDGRMVTVQYIALSLYRARFSK</sequence>
<dbReference type="PaxDb" id="3827-XP_004497970.1"/>
<feature type="compositionally biased region" description="Basic and acidic residues" evidence="5">
    <location>
        <begin position="210"/>
        <end position="224"/>
    </location>
</feature>
<feature type="compositionally biased region" description="Basic and acidic residues" evidence="5">
    <location>
        <begin position="486"/>
        <end position="497"/>
    </location>
</feature>
<evidence type="ECO:0000313" key="8">
    <source>
        <dbReference type="RefSeq" id="XP_004497970.1"/>
    </source>
</evidence>
<evidence type="ECO:0000256" key="5">
    <source>
        <dbReference type="SAM" id="MobiDB-lite"/>
    </source>
</evidence>
<dbReference type="InterPro" id="IPR000504">
    <property type="entry name" value="RRM_dom"/>
</dbReference>
<dbReference type="SMART" id="SM00360">
    <property type="entry name" value="RRM"/>
    <property type="match status" value="2"/>
</dbReference>
<feature type="region of interest" description="Disordered" evidence="5">
    <location>
        <begin position="83"/>
        <end position="571"/>
    </location>
</feature>
<keyword evidence="2 4" id="KW-0694">RNA-binding</keyword>
<feature type="region of interest" description="Disordered" evidence="5">
    <location>
        <begin position="1"/>
        <end position="31"/>
    </location>
</feature>
<dbReference type="InterPro" id="IPR012677">
    <property type="entry name" value="Nucleotide-bd_a/b_plait_sf"/>
</dbReference>
<dbReference type="AlphaFoldDB" id="A0A1S2Y1P7"/>
<feature type="compositionally biased region" description="Basic and acidic residues" evidence="5">
    <location>
        <begin position="15"/>
        <end position="28"/>
    </location>
</feature>
<feature type="compositionally biased region" description="Basic residues" evidence="5">
    <location>
        <begin position="388"/>
        <end position="401"/>
    </location>
</feature>
<dbReference type="STRING" id="3827.A0A1S2Y1P7"/>
<dbReference type="eggNOG" id="KOG0120">
    <property type="taxonomic scope" value="Eukaryota"/>
</dbReference>
<feature type="compositionally biased region" description="Basic and acidic residues" evidence="5">
    <location>
        <begin position="172"/>
        <end position="191"/>
    </location>
</feature>
<feature type="compositionally biased region" description="Basic and acidic residues" evidence="5">
    <location>
        <begin position="449"/>
        <end position="462"/>
    </location>
</feature>
<evidence type="ECO:0000256" key="3">
    <source>
        <dbReference type="ARBA" id="ARBA00023187"/>
    </source>
</evidence>
<feature type="domain" description="RRM" evidence="6">
    <location>
        <begin position="644"/>
        <end position="727"/>
    </location>
</feature>
<keyword evidence="7" id="KW-1185">Reference proteome</keyword>
<proteinExistence type="predicted"/>
<feature type="compositionally biased region" description="Basic and acidic residues" evidence="5">
    <location>
        <begin position="83"/>
        <end position="96"/>
    </location>
</feature>
<accession>A0A1S2Y1P7</accession>
<organism evidence="7 8">
    <name type="scientific">Cicer arietinum</name>
    <name type="common">Chickpea</name>
    <name type="synonym">Garbanzo</name>
    <dbReference type="NCBI Taxonomy" id="3827"/>
    <lineage>
        <taxon>Eukaryota</taxon>
        <taxon>Viridiplantae</taxon>
        <taxon>Streptophyta</taxon>
        <taxon>Embryophyta</taxon>
        <taxon>Tracheophyta</taxon>
        <taxon>Spermatophyta</taxon>
        <taxon>Magnoliopsida</taxon>
        <taxon>eudicotyledons</taxon>
        <taxon>Gunneridae</taxon>
        <taxon>Pentapetalae</taxon>
        <taxon>rosids</taxon>
        <taxon>fabids</taxon>
        <taxon>Fabales</taxon>
        <taxon>Fabaceae</taxon>
        <taxon>Papilionoideae</taxon>
        <taxon>50 kb inversion clade</taxon>
        <taxon>NPAAA clade</taxon>
        <taxon>Hologalegina</taxon>
        <taxon>IRL clade</taxon>
        <taxon>Cicereae</taxon>
        <taxon>Cicer</taxon>
    </lineage>
</organism>
<feature type="compositionally biased region" description="Basic and acidic residues" evidence="5">
    <location>
        <begin position="105"/>
        <end position="124"/>
    </location>
</feature>
<feature type="compositionally biased region" description="Basic and acidic residues" evidence="5">
    <location>
        <begin position="237"/>
        <end position="310"/>
    </location>
</feature>